<evidence type="ECO:0000313" key="3">
    <source>
        <dbReference type="EMBL" id="EPE33628.1"/>
    </source>
</evidence>
<feature type="compositionally biased region" description="Polar residues" evidence="1">
    <location>
        <begin position="199"/>
        <end position="211"/>
    </location>
</feature>
<dbReference type="OMA" id="SWRNEIC"/>
<feature type="compositionally biased region" description="Low complexity" evidence="1">
    <location>
        <begin position="246"/>
        <end position="256"/>
    </location>
</feature>
<dbReference type="InterPro" id="IPR027417">
    <property type="entry name" value="P-loop_NTPase"/>
</dbReference>
<dbReference type="OrthoDB" id="10042665at2759"/>
<feature type="domain" description="AAA+ ATPase" evidence="2">
    <location>
        <begin position="809"/>
        <end position="936"/>
    </location>
</feature>
<gene>
    <name evidence="3" type="ORF">GLAREA_06641</name>
</gene>
<dbReference type="KEGG" id="glz:GLAREA_06641"/>
<name>S3E5E9_GLAL2</name>
<dbReference type="AlphaFoldDB" id="S3E5E9"/>
<feature type="compositionally biased region" description="Basic and acidic residues" evidence="1">
    <location>
        <begin position="217"/>
        <end position="228"/>
    </location>
</feature>
<dbReference type="InterPro" id="IPR003959">
    <property type="entry name" value="ATPase_AAA_core"/>
</dbReference>
<reference evidence="3 4" key="1">
    <citation type="journal article" date="2013" name="BMC Genomics">
        <title>Genomics-driven discovery of the pneumocandin biosynthetic gene cluster in the fungus Glarea lozoyensis.</title>
        <authorList>
            <person name="Chen L."/>
            <person name="Yue Q."/>
            <person name="Zhang X."/>
            <person name="Xiang M."/>
            <person name="Wang C."/>
            <person name="Li S."/>
            <person name="Che Y."/>
            <person name="Ortiz-Lopez F.J."/>
            <person name="Bills G.F."/>
            <person name="Liu X."/>
            <person name="An Z."/>
        </authorList>
    </citation>
    <scope>NUCLEOTIDE SEQUENCE [LARGE SCALE GENOMIC DNA]</scope>
    <source>
        <strain evidence="4">ATCC 20868 / MF5171</strain>
    </source>
</reference>
<dbReference type="InterPro" id="IPR003593">
    <property type="entry name" value="AAA+_ATPase"/>
</dbReference>
<dbReference type="Pfam" id="PF00004">
    <property type="entry name" value="AAA"/>
    <property type="match status" value="1"/>
</dbReference>
<dbReference type="HOGENOM" id="CLU_004471_4_7_1"/>
<proteinExistence type="predicted"/>
<dbReference type="SUPFAM" id="SSF52540">
    <property type="entry name" value="P-loop containing nucleoside triphosphate hydrolases"/>
    <property type="match status" value="1"/>
</dbReference>
<dbReference type="CDD" id="cd19481">
    <property type="entry name" value="RecA-like_protease"/>
    <property type="match status" value="1"/>
</dbReference>
<dbReference type="Pfam" id="PF23232">
    <property type="entry name" value="AAA_lid_13"/>
    <property type="match status" value="1"/>
</dbReference>
<dbReference type="Gene3D" id="3.40.50.300">
    <property type="entry name" value="P-loop containing nucleotide triphosphate hydrolases"/>
    <property type="match status" value="1"/>
</dbReference>
<dbReference type="eggNOG" id="KOG0742">
    <property type="taxonomic scope" value="Eukaryota"/>
</dbReference>
<dbReference type="Proteomes" id="UP000016922">
    <property type="component" value="Unassembled WGS sequence"/>
</dbReference>
<feature type="compositionally biased region" description="Polar residues" evidence="1">
    <location>
        <begin position="271"/>
        <end position="281"/>
    </location>
</feature>
<feature type="compositionally biased region" description="Basic and acidic residues" evidence="1">
    <location>
        <begin position="126"/>
        <end position="150"/>
    </location>
</feature>
<dbReference type="GO" id="GO:0016887">
    <property type="term" value="F:ATP hydrolysis activity"/>
    <property type="evidence" value="ECO:0007669"/>
    <property type="project" value="InterPro"/>
</dbReference>
<sequence length="1037" mass="117178">MTENITHLDLLVLSYLDRKVGEALHSTISEDQTKVLDGIIAQGLTEIANTDNRKNLIGDPSSEGGFNRNFSHQKTENKTDSSSPHRPGPSQEPESDEDDTGRGKGWEKKPNYGFTGPLPAVPDPPLWKDDPPKWLDRKTDTERRELEKVHQQPSHTVSAEIERNKASRRSSTLTYISPPTSPRRDESGPQLPISHETISKVTLTNSQNNMPKNVKFSHQDPRSRHYYSDSDSALSYAGYPDDGEGRSLIRSRSGSLELKDEPNISVPRSMLRQNTFSSGTSRGPPEPAGNAEEAVVDWRSQVCTVLNASQGTNDRDLLSSLLGLMKDGEAATDKKTKKKTSKPPPTYEILHRVECAKSSKYNVYYDSPNFDESKSGSKYHLRGNLSVSEDDLSNLSKGKTGNLSFLIFKEYQCCQKHDDEWGDSWESSLSNDSPPKKGARVIDSPQDLFIKDTMQLISEGFCVALRAMSKLTGRVPACYPEFVTSAKLEAPYAWYYIDRHIWKDSVESLKKKDQRQITMFMKHANEHNGNEYEEIDSLLERGFITPKYLDCLFIPQQLIVTNPSTKSSRQSKGGSDLIVAYRQLSKLAKPIKRGSEDRWYDDTSIRRHKQPTCRQIKYSYWDFDGNFQENQHEIDVEYDDAAVGPFPISGLNVYPLKYADESIKAKLIARGKMFWACRERKYVYYTNTNRNKASSGLDGRFMVDIATYKRMHPGNSMNISQFEDNSIVSQDEPPGGDFLSLLPPTVLGFNMQEKKWLTLPVDHLSDVKWNKQAFDSLVVDAETKTLITAMVTNQIDAEKNTDLISDKGNGLIVLLHGGPGTGKTLTAESVAELSEKPLYRVTCGDIGTDPEAVEKYLKTVLHLGKVWGCVVLLDEADVFLEQRTLSDLQRNALVSVFLRVLEYYDGILILTSNRVGTFDEAFKSRIQLSLRYENLTRPQRLQVWENFINRLENFDDGEIDLDDIRAHTKELAAYNMNGRHIRNAITTARQLARYKKAPMSYADLVHVINVAGKFDKYLLEMHAGVSEDGLAREYAIR</sequence>
<accession>S3E5E9</accession>
<dbReference type="PANTHER" id="PTHR46411:SF2">
    <property type="entry name" value="AAA+ ATPASE DOMAIN-CONTAINING PROTEIN"/>
    <property type="match status" value="1"/>
</dbReference>
<dbReference type="SMART" id="SM00382">
    <property type="entry name" value="AAA"/>
    <property type="match status" value="1"/>
</dbReference>
<organism evidence="3 4">
    <name type="scientific">Glarea lozoyensis (strain ATCC 20868 / MF5171)</name>
    <dbReference type="NCBI Taxonomy" id="1116229"/>
    <lineage>
        <taxon>Eukaryota</taxon>
        <taxon>Fungi</taxon>
        <taxon>Dikarya</taxon>
        <taxon>Ascomycota</taxon>
        <taxon>Pezizomycotina</taxon>
        <taxon>Leotiomycetes</taxon>
        <taxon>Helotiales</taxon>
        <taxon>Helotiaceae</taxon>
        <taxon>Glarea</taxon>
    </lineage>
</organism>
<feature type="compositionally biased region" description="Basic and acidic residues" evidence="1">
    <location>
        <begin position="100"/>
        <end position="110"/>
    </location>
</feature>
<dbReference type="InterPro" id="IPR056599">
    <property type="entry name" value="AAA_lid_fung"/>
</dbReference>
<dbReference type="PANTHER" id="PTHR46411">
    <property type="entry name" value="FAMILY ATPASE, PUTATIVE-RELATED"/>
    <property type="match status" value="1"/>
</dbReference>
<dbReference type="Pfam" id="PF22942">
    <property type="entry name" value="DUF7025"/>
    <property type="match status" value="1"/>
</dbReference>
<dbReference type="GeneID" id="19465694"/>
<protein>
    <submittedName>
        <fullName evidence="3">p-loop containing nucleoside triphosphate hydrolase</fullName>
    </submittedName>
</protein>
<keyword evidence="4" id="KW-1185">Reference proteome</keyword>
<dbReference type="RefSeq" id="XP_008078780.1">
    <property type="nucleotide sequence ID" value="XM_008080589.1"/>
</dbReference>
<dbReference type="EMBL" id="KE145357">
    <property type="protein sequence ID" value="EPE33628.1"/>
    <property type="molecule type" value="Genomic_DNA"/>
</dbReference>
<dbReference type="InterPro" id="IPR054289">
    <property type="entry name" value="DUF7025"/>
</dbReference>
<feature type="compositionally biased region" description="Polar residues" evidence="1">
    <location>
        <begin position="169"/>
        <end position="178"/>
    </location>
</feature>
<keyword evidence="3" id="KW-0378">Hydrolase</keyword>
<feature type="region of interest" description="Disordered" evidence="1">
    <location>
        <begin position="52"/>
        <end position="293"/>
    </location>
</feature>
<dbReference type="GO" id="GO:0005524">
    <property type="term" value="F:ATP binding"/>
    <property type="evidence" value="ECO:0007669"/>
    <property type="project" value="InterPro"/>
</dbReference>
<evidence type="ECO:0000313" key="4">
    <source>
        <dbReference type="Proteomes" id="UP000016922"/>
    </source>
</evidence>
<feature type="compositionally biased region" description="Low complexity" evidence="1">
    <location>
        <begin position="229"/>
        <end position="239"/>
    </location>
</feature>
<evidence type="ECO:0000259" key="2">
    <source>
        <dbReference type="SMART" id="SM00382"/>
    </source>
</evidence>
<evidence type="ECO:0000256" key="1">
    <source>
        <dbReference type="SAM" id="MobiDB-lite"/>
    </source>
</evidence>